<gene>
    <name evidence="1" type="ORF">GCM10011425_24790</name>
</gene>
<evidence type="ECO:0000313" key="2">
    <source>
        <dbReference type="Proteomes" id="UP000662074"/>
    </source>
</evidence>
<name>A0A917JAX4_9SPHI</name>
<accession>A0A917JAX4</accession>
<reference evidence="1" key="1">
    <citation type="journal article" date="2014" name="Int. J. Syst. Evol. Microbiol.">
        <title>Complete genome sequence of Corynebacterium casei LMG S-19264T (=DSM 44701T), isolated from a smear-ripened cheese.</title>
        <authorList>
            <consortium name="US DOE Joint Genome Institute (JGI-PGF)"/>
            <person name="Walter F."/>
            <person name="Albersmeier A."/>
            <person name="Kalinowski J."/>
            <person name="Ruckert C."/>
        </authorList>
    </citation>
    <scope>NUCLEOTIDE SEQUENCE</scope>
    <source>
        <strain evidence="1">CCM 8711</strain>
    </source>
</reference>
<comment type="caution">
    <text evidence="1">The sequence shown here is derived from an EMBL/GenBank/DDBJ whole genome shotgun (WGS) entry which is preliminary data.</text>
</comment>
<protein>
    <submittedName>
        <fullName evidence="1">Uncharacterized protein</fullName>
    </submittedName>
</protein>
<organism evidence="1 2">
    <name type="scientific">Mucilaginibacter galii</name>
    <dbReference type="NCBI Taxonomy" id="2005073"/>
    <lineage>
        <taxon>Bacteria</taxon>
        <taxon>Pseudomonadati</taxon>
        <taxon>Bacteroidota</taxon>
        <taxon>Sphingobacteriia</taxon>
        <taxon>Sphingobacteriales</taxon>
        <taxon>Sphingobacteriaceae</taxon>
        <taxon>Mucilaginibacter</taxon>
    </lineage>
</organism>
<dbReference type="RefSeq" id="WP_188417187.1">
    <property type="nucleotide sequence ID" value="NZ_BMDO01000006.1"/>
</dbReference>
<dbReference type="AlphaFoldDB" id="A0A917JAX4"/>
<keyword evidence="2" id="KW-1185">Reference proteome</keyword>
<reference evidence="1" key="2">
    <citation type="submission" date="2020-09" db="EMBL/GenBank/DDBJ databases">
        <authorList>
            <person name="Sun Q."/>
            <person name="Sedlacek I."/>
        </authorList>
    </citation>
    <scope>NUCLEOTIDE SEQUENCE</scope>
    <source>
        <strain evidence="1">CCM 8711</strain>
    </source>
</reference>
<sequence>MPTESFYKFKDYDLWLRDGFLMPFELLLFEDLQAKYGETDQEINEFKDLIVENSLLRFITGDMLCINFDKALISGNTLQRLIKSTESIIEKIVNDKNSLTAVRINELLTKAKNYSIEKGKSKIEDYPDILDAGYEDELPIKNYLHAFYLIKLLLKGEIKDSDRNFLLVGD</sequence>
<proteinExistence type="predicted"/>
<evidence type="ECO:0000313" key="1">
    <source>
        <dbReference type="EMBL" id="GGI51267.1"/>
    </source>
</evidence>
<dbReference type="EMBL" id="BMDO01000006">
    <property type="protein sequence ID" value="GGI51267.1"/>
    <property type="molecule type" value="Genomic_DNA"/>
</dbReference>
<dbReference type="Proteomes" id="UP000662074">
    <property type="component" value="Unassembled WGS sequence"/>
</dbReference>